<dbReference type="InterPro" id="IPR029044">
    <property type="entry name" value="Nucleotide-diphossugar_trans"/>
</dbReference>
<feature type="domain" description="Glycosyltransferase 2-like" evidence="1">
    <location>
        <begin position="18"/>
        <end position="149"/>
    </location>
</feature>
<organism evidence="2 3">
    <name type="scientific">Comamonas testosteroni TK102</name>
    <dbReference type="NCBI Taxonomy" id="1392005"/>
    <lineage>
        <taxon>Bacteria</taxon>
        <taxon>Pseudomonadati</taxon>
        <taxon>Pseudomonadota</taxon>
        <taxon>Betaproteobacteria</taxon>
        <taxon>Burkholderiales</taxon>
        <taxon>Comamonadaceae</taxon>
        <taxon>Comamonas</taxon>
    </lineage>
</organism>
<keyword evidence="2" id="KW-0808">Transferase</keyword>
<evidence type="ECO:0000313" key="3">
    <source>
        <dbReference type="Proteomes" id="UP000028782"/>
    </source>
</evidence>
<reference evidence="2 3" key="1">
    <citation type="journal article" date="2014" name="Genome Announc.">
        <title>Complete Genome Sequence of Polychlorinated Biphenyl Degrader Comamonas testosteroni TK102 (NBRC 109938).</title>
        <authorList>
            <person name="Fukuda K."/>
            <person name="Hosoyama A."/>
            <person name="Tsuchikane K."/>
            <person name="Ohji S."/>
            <person name="Yamazoe A."/>
            <person name="Fujita N."/>
            <person name="Shintani M."/>
            <person name="Kimbara K."/>
        </authorList>
    </citation>
    <scope>NUCLEOTIDE SEQUENCE [LARGE SCALE GENOMIC DNA]</scope>
    <source>
        <strain evidence="2">TK102</strain>
    </source>
</reference>
<evidence type="ECO:0000259" key="1">
    <source>
        <dbReference type="Pfam" id="PF00535"/>
    </source>
</evidence>
<proteinExistence type="predicted"/>
<dbReference type="InterPro" id="IPR015424">
    <property type="entry name" value="PyrdxlP-dep_Trfase"/>
</dbReference>
<dbReference type="Gene3D" id="3.90.550.10">
    <property type="entry name" value="Spore Coat Polysaccharide Biosynthesis Protein SpsA, Chain A"/>
    <property type="match status" value="1"/>
</dbReference>
<dbReference type="InterPro" id="IPR001173">
    <property type="entry name" value="Glyco_trans_2-like"/>
</dbReference>
<name>A0A076PLX6_COMTE</name>
<dbReference type="EMBL" id="CP006704">
    <property type="protein sequence ID" value="AIJ44655.1"/>
    <property type="molecule type" value="Genomic_DNA"/>
</dbReference>
<dbReference type="PANTHER" id="PTHR22916:SF3">
    <property type="entry name" value="UDP-GLCNAC:BETAGAL BETA-1,3-N-ACETYLGLUCOSAMINYLTRANSFERASE-LIKE PROTEIN 1"/>
    <property type="match status" value="1"/>
</dbReference>
<evidence type="ECO:0000313" key="2">
    <source>
        <dbReference type="EMBL" id="AIJ44655.1"/>
    </source>
</evidence>
<dbReference type="SUPFAM" id="SSF53383">
    <property type="entry name" value="PLP-dependent transferases"/>
    <property type="match status" value="1"/>
</dbReference>
<sequence length="697" mass="79924">MKNLTIIKNNDNPPPLVSILMATYNHAPYIEQALKSILEQKTSFDFELVVCDDASTDKTADIVKEFQKKYKNLTLLEQPSNSRGINNHFDGYQYISSKYIAFCEGDDYWVSDAKLEKQINFLEENPDFSVCVHKVEMQFEKATSNQKQYVYKDLASSDERIREGIFYADELISNYFLHTSSFVFRYRFSEGLPKWFRKWMTFDHAILMLHAVEGKTKYFDEVMSVWRRNETGFSWLQNVDKGAFFQKEGHGWINIYQEMDKFFAGRFHYQIRERILLSIRNMVSNHLETGNLPAAQIILEKYEEWCGKFFKDNAPIFRAMELAFPDDKNYAPPWQTIKNSPPKIKKVGGMKKLDVEIISEVEDSIWQSWTKDKEFSTFSSFNSALINWAYNQRIKTLWLPSTIAATLIEQLNALKIPYYIYCVNSDFSPNIDFIEQAKSGDAILIQSWLGQPLPENINNAIATHKNIYWIEDRSQTSTPSHNNEADVTIYTPVQVLGVPDGCILVGNGLSSLQEIAPETIIDENSWIEQHQKLLVQQLDCNSQDFSEVLSQAIAIKNPMPVGAMSSLSMAMLKRISAPSVISRTQCNFNFLNEKLGNYSFLKENKNINFAPNFFPFVLPDHIPAPFFITALHHHGILCEAVSNQLKEVGALTLLVSKIVLLPCNHQLDQEDVEHISNEVLKILGGNSRFGTPGTRPA</sequence>
<dbReference type="SUPFAM" id="SSF53448">
    <property type="entry name" value="Nucleotide-diphospho-sugar transferases"/>
    <property type="match status" value="1"/>
</dbReference>
<dbReference type="Pfam" id="PF00535">
    <property type="entry name" value="Glycos_transf_2"/>
    <property type="match status" value="1"/>
</dbReference>
<dbReference type="GO" id="GO:0016758">
    <property type="term" value="F:hexosyltransferase activity"/>
    <property type="evidence" value="ECO:0007669"/>
    <property type="project" value="UniProtKB-ARBA"/>
</dbReference>
<dbReference type="PANTHER" id="PTHR22916">
    <property type="entry name" value="GLYCOSYLTRANSFERASE"/>
    <property type="match status" value="1"/>
</dbReference>
<dbReference type="AlphaFoldDB" id="A0A076PLX6"/>
<dbReference type="HOGENOM" id="CLU_395214_0_0_4"/>
<gene>
    <name evidence="2" type="ORF">O987_02327</name>
</gene>
<dbReference type="Proteomes" id="UP000028782">
    <property type="component" value="Chromosome"/>
</dbReference>
<protein>
    <submittedName>
        <fullName evidence="2">Glycosyltransferases involved in cell wall biog enesis</fullName>
    </submittedName>
</protein>
<accession>A0A076PLX6</accession>
<dbReference type="KEGG" id="ctes:O987_02327"/>